<dbReference type="KEGG" id="scl:sce2801"/>
<dbReference type="AlphaFoldDB" id="A9GB58"/>
<dbReference type="HOGENOM" id="CLU_665485_0_0_7"/>
<gene>
    <name evidence="1" type="ordered locus">sce2801</name>
</gene>
<evidence type="ECO:0008006" key="3">
    <source>
        <dbReference type="Google" id="ProtNLM"/>
    </source>
</evidence>
<sequence length="413" mass="45189">MSTPTTAEVKLPNIQPQRTEAVYLAADEPLLQLVVDYYYRRYDEYFEQEGTLPELGVSYLYSIPESPKLNLAPLPPQVQVGRSNTLCTVETIHLALTFPDRKLEFIARADILATCAAAGPRLIMKVDKAVATTQGQVDPVATQVLDRVVVPALVKWLERLLIPELTQGLGDIRATLISAQVEYDQINGYARVFGGNQATGPGMAILRTDLPPIEGAGRVRLVVREDAINVAFEELVKDPSWKEKEKASYSVFSGEAEVKATVYSPNLEISDGKATCTLRVKAYAKVSGKVAGIGESIKLEGECVLKPVVRLERLDGDAKAAIHLDVKRSEIDVELKGSWGPLDFARKSLNKTIDALLDAVLDQVARFASNIQLVAFDMNKLAKSAGLDVAVGLDELSFKKGMLCGQFTLRERS</sequence>
<evidence type="ECO:0000313" key="1">
    <source>
        <dbReference type="EMBL" id="CAN92960.1"/>
    </source>
</evidence>
<reference evidence="1 2" key="1">
    <citation type="journal article" date="2007" name="Nat. Biotechnol.">
        <title>Complete genome sequence of the myxobacterium Sorangium cellulosum.</title>
        <authorList>
            <person name="Schneiker S."/>
            <person name="Perlova O."/>
            <person name="Kaiser O."/>
            <person name="Gerth K."/>
            <person name="Alici A."/>
            <person name="Altmeyer M.O."/>
            <person name="Bartels D."/>
            <person name="Bekel T."/>
            <person name="Beyer S."/>
            <person name="Bode E."/>
            <person name="Bode H.B."/>
            <person name="Bolten C.J."/>
            <person name="Choudhuri J.V."/>
            <person name="Doss S."/>
            <person name="Elnakady Y.A."/>
            <person name="Frank B."/>
            <person name="Gaigalat L."/>
            <person name="Goesmann A."/>
            <person name="Groeger C."/>
            <person name="Gross F."/>
            <person name="Jelsbak L."/>
            <person name="Jelsbak L."/>
            <person name="Kalinowski J."/>
            <person name="Kegler C."/>
            <person name="Knauber T."/>
            <person name="Konietzny S."/>
            <person name="Kopp M."/>
            <person name="Krause L."/>
            <person name="Krug D."/>
            <person name="Linke B."/>
            <person name="Mahmud T."/>
            <person name="Martinez-Arias R."/>
            <person name="McHardy A.C."/>
            <person name="Merai M."/>
            <person name="Meyer F."/>
            <person name="Mormann S."/>
            <person name="Munoz-Dorado J."/>
            <person name="Perez J."/>
            <person name="Pradella S."/>
            <person name="Rachid S."/>
            <person name="Raddatz G."/>
            <person name="Rosenau F."/>
            <person name="Rueckert C."/>
            <person name="Sasse F."/>
            <person name="Scharfe M."/>
            <person name="Schuster S.C."/>
            <person name="Suen G."/>
            <person name="Treuner-Lange A."/>
            <person name="Velicer G.J."/>
            <person name="Vorholter F.-J."/>
            <person name="Weissman K.J."/>
            <person name="Welch R.D."/>
            <person name="Wenzel S.C."/>
            <person name="Whitworth D.E."/>
            <person name="Wilhelm S."/>
            <person name="Wittmann C."/>
            <person name="Bloecker H."/>
            <person name="Puehler A."/>
            <person name="Mueller R."/>
        </authorList>
    </citation>
    <scope>NUCLEOTIDE SEQUENCE [LARGE SCALE GENOMIC DNA]</scope>
    <source>
        <strain evidence="2">So ce56</strain>
    </source>
</reference>
<keyword evidence="2" id="KW-1185">Reference proteome</keyword>
<name>A9GB58_SORC5</name>
<organism evidence="1 2">
    <name type="scientific">Sorangium cellulosum (strain So ce56)</name>
    <name type="common">Polyangium cellulosum (strain So ce56)</name>
    <dbReference type="NCBI Taxonomy" id="448385"/>
    <lineage>
        <taxon>Bacteria</taxon>
        <taxon>Pseudomonadati</taxon>
        <taxon>Myxococcota</taxon>
        <taxon>Polyangia</taxon>
        <taxon>Polyangiales</taxon>
        <taxon>Polyangiaceae</taxon>
        <taxon>Sorangium</taxon>
    </lineage>
</organism>
<evidence type="ECO:0000313" key="2">
    <source>
        <dbReference type="Proteomes" id="UP000002139"/>
    </source>
</evidence>
<accession>A9GB58</accession>
<dbReference type="RefSeq" id="WP_012235433.1">
    <property type="nucleotide sequence ID" value="NC_010162.1"/>
</dbReference>
<dbReference type="Proteomes" id="UP000002139">
    <property type="component" value="Chromosome"/>
</dbReference>
<protein>
    <recommendedName>
        <fullName evidence="3">DUF4403 family protein</fullName>
    </recommendedName>
</protein>
<proteinExistence type="predicted"/>
<dbReference type="EMBL" id="AM746676">
    <property type="protein sequence ID" value="CAN92960.1"/>
    <property type="molecule type" value="Genomic_DNA"/>
</dbReference>